<evidence type="ECO:0000259" key="2">
    <source>
        <dbReference type="PROSITE" id="PS51671"/>
    </source>
</evidence>
<proteinExistence type="inferred from homology"/>
<evidence type="ECO:0000256" key="1">
    <source>
        <dbReference type="HAMAP-Rule" id="MF_00707"/>
    </source>
</evidence>
<name>A0A174CE41_9CLOT</name>
<protein>
    <recommendedName>
        <fullName evidence="1">UPF0735 ACT domain-containing protein ERS852470_00092</fullName>
    </recommendedName>
</protein>
<dbReference type="GeneID" id="83010561"/>
<dbReference type="HAMAP" id="MF_00707">
    <property type="entry name" value="UPF0735"/>
    <property type="match status" value="1"/>
</dbReference>
<reference evidence="3 4" key="1">
    <citation type="submission" date="2015-09" db="EMBL/GenBank/DDBJ databases">
        <authorList>
            <consortium name="Pathogen Informatics"/>
        </authorList>
    </citation>
    <scope>NUCLEOTIDE SEQUENCE [LARGE SCALE GENOMIC DNA]</scope>
    <source>
        <strain evidence="3 4">2789STDY5834855</strain>
    </source>
</reference>
<dbReference type="CDD" id="cd04888">
    <property type="entry name" value="ACT_PheB-BS"/>
    <property type="match status" value="1"/>
</dbReference>
<dbReference type="InterPro" id="IPR002912">
    <property type="entry name" value="ACT_dom"/>
</dbReference>
<dbReference type="NCBIfam" id="NF003361">
    <property type="entry name" value="PRK04435.1"/>
    <property type="match status" value="1"/>
</dbReference>
<dbReference type="Pfam" id="PF13291">
    <property type="entry name" value="ACT_4"/>
    <property type="match status" value="1"/>
</dbReference>
<gene>
    <name evidence="3" type="ORF">ERS852470_00092</name>
</gene>
<evidence type="ECO:0000313" key="4">
    <source>
        <dbReference type="Proteomes" id="UP000095558"/>
    </source>
</evidence>
<dbReference type="PIRSF" id="PIRSF025624">
    <property type="entry name" value="ACT_PheB"/>
    <property type="match status" value="1"/>
</dbReference>
<dbReference type="OrthoDB" id="9788773at2"/>
<feature type="domain" description="ACT" evidence="2">
    <location>
        <begin position="69"/>
        <end position="144"/>
    </location>
</feature>
<dbReference type="EMBL" id="CYZV01000001">
    <property type="protein sequence ID" value="CUN50985.1"/>
    <property type="molecule type" value="Genomic_DNA"/>
</dbReference>
<dbReference type="PROSITE" id="PS51671">
    <property type="entry name" value="ACT"/>
    <property type="match status" value="1"/>
</dbReference>
<organism evidence="3 4">
    <name type="scientific">Clostridium disporicum</name>
    <dbReference type="NCBI Taxonomy" id="84024"/>
    <lineage>
        <taxon>Bacteria</taxon>
        <taxon>Bacillati</taxon>
        <taxon>Bacillota</taxon>
        <taxon>Clostridia</taxon>
        <taxon>Eubacteriales</taxon>
        <taxon>Clostridiaceae</taxon>
        <taxon>Clostridium</taxon>
    </lineage>
</organism>
<dbReference type="InterPro" id="IPR045865">
    <property type="entry name" value="ACT-like_dom_sf"/>
</dbReference>
<dbReference type="Gene3D" id="3.30.70.260">
    <property type="match status" value="1"/>
</dbReference>
<evidence type="ECO:0000313" key="3">
    <source>
        <dbReference type="EMBL" id="CUN50985.1"/>
    </source>
</evidence>
<comment type="similarity">
    <text evidence="1">Belongs to the UPF0735 family.</text>
</comment>
<sequence length="145" mass="16516">MNGDYLVIDKKVLPEVYEKVITTKKILQEGKVKEVTEATKLAGISRSVYYKYKDYVFEFSQMSNGRKATFNMIIGHQKGVLSNILNFISEHDGNILTIDQGIPINNLANLSLTIDISSMKIELSEMLEDLKSLEYVDRVEFIAME</sequence>
<dbReference type="AlphaFoldDB" id="A0A174CE41"/>
<accession>A0A174CE41</accession>
<dbReference type="RefSeq" id="WP_042394286.1">
    <property type="nucleotide sequence ID" value="NZ_CYYT01000010.1"/>
</dbReference>
<dbReference type="InterPro" id="IPR008310">
    <property type="entry name" value="UPF0735_ACT_dom-cont"/>
</dbReference>
<dbReference type="SUPFAM" id="SSF55021">
    <property type="entry name" value="ACT-like"/>
    <property type="match status" value="1"/>
</dbReference>
<dbReference type="Proteomes" id="UP000095558">
    <property type="component" value="Unassembled WGS sequence"/>
</dbReference>